<proteinExistence type="inferred from homology"/>
<dbReference type="GO" id="GO:0022857">
    <property type="term" value="F:transmembrane transporter activity"/>
    <property type="evidence" value="ECO:0007669"/>
    <property type="project" value="UniProtKB-ARBA"/>
</dbReference>
<keyword evidence="3 6" id="KW-0067">ATP-binding</keyword>
<dbReference type="PROSITE" id="PS00211">
    <property type="entry name" value="ABC_TRANSPORTER_1"/>
    <property type="match status" value="1"/>
</dbReference>
<dbReference type="STRING" id="87626.PTD2_05770"/>
<keyword evidence="7" id="KW-1185">Reference proteome</keyword>
<dbReference type="GO" id="GO:0005524">
    <property type="term" value="F:ATP binding"/>
    <property type="evidence" value="ECO:0007669"/>
    <property type="project" value="UniProtKB-KW"/>
</dbReference>
<dbReference type="PANTHER" id="PTHR42798:SF7">
    <property type="entry name" value="ALPHA-D-RIBOSE 1-METHYLPHOSPHONATE 5-TRIPHOSPHATE SYNTHASE SUBUNIT PHNL"/>
    <property type="match status" value="1"/>
</dbReference>
<dbReference type="HOGENOM" id="CLU_000604_1_22_6"/>
<dbReference type="InterPro" id="IPR003439">
    <property type="entry name" value="ABC_transporter-like_ATP-bd"/>
</dbReference>
<gene>
    <name evidence="6" type="ORF">PTD2_05770</name>
</gene>
<dbReference type="Proteomes" id="UP000006201">
    <property type="component" value="Unassembled WGS sequence"/>
</dbReference>
<keyword evidence="1" id="KW-0813">Transport</keyword>
<dbReference type="Pfam" id="PF00005">
    <property type="entry name" value="ABC_tran"/>
    <property type="match status" value="1"/>
</dbReference>
<dbReference type="InterPro" id="IPR003593">
    <property type="entry name" value="AAA+_ATPase"/>
</dbReference>
<comment type="caution">
    <text evidence="6">The sequence shown here is derived from an EMBL/GenBank/DDBJ whole genome shotgun (WGS) entry which is preliminary data.</text>
</comment>
<accession>A4CDW2</accession>
<dbReference type="GO" id="GO:0016887">
    <property type="term" value="F:ATP hydrolysis activity"/>
    <property type="evidence" value="ECO:0007669"/>
    <property type="project" value="InterPro"/>
</dbReference>
<dbReference type="eggNOG" id="COG1136">
    <property type="taxonomic scope" value="Bacteria"/>
</dbReference>
<dbReference type="RefSeq" id="WP_009839017.1">
    <property type="nucleotide sequence ID" value="NZ_AAOH01000007.1"/>
</dbReference>
<dbReference type="PROSITE" id="PS50893">
    <property type="entry name" value="ABC_TRANSPORTER_2"/>
    <property type="match status" value="1"/>
</dbReference>
<dbReference type="SUPFAM" id="SSF52540">
    <property type="entry name" value="P-loop containing nucleoside triphosphate hydrolases"/>
    <property type="match status" value="1"/>
</dbReference>
<dbReference type="InterPro" id="IPR017871">
    <property type="entry name" value="ABC_transporter-like_CS"/>
</dbReference>
<dbReference type="InterPro" id="IPR027417">
    <property type="entry name" value="P-loop_NTPase"/>
</dbReference>
<evidence type="ECO:0000313" key="6">
    <source>
        <dbReference type="EMBL" id="EAR27154.1"/>
    </source>
</evidence>
<organism evidence="6 7">
    <name type="scientific">Pseudoalteromonas tunicata D2</name>
    <dbReference type="NCBI Taxonomy" id="87626"/>
    <lineage>
        <taxon>Bacteria</taxon>
        <taxon>Pseudomonadati</taxon>
        <taxon>Pseudomonadota</taxon>
        <taxon>Gammaproteobacteria</taxon>
        <taxon>Alteromonadales</taxon>
        <taxon>Pseudoalteromonadaceae</taxon>
        <taxon>Pseudoalteromonas</taxon>
    </lineage>
</organism>
<evidence type="ECO:0000313" key="7">
    <source>
        <dbReference type="Proteomes" id="UP000006201"/>
    </source>
</evidence>
<dbReference type="PANTHER" id="PTHR42798">
    <property type="entry name" value="LIPOPROTEIN-RELEASING SYSTEM ATP-BINDING PROTEIN LOLD"/>
    <property type="match status" value="1"/>
</dbReference>
<dbReference type="FunFam" id="3.40.50.300:FF:000032">
    <property type="entry name" value="Export ABC transporter ATP-binding protein"/>
    <property type="match status" value="1"/>
</dbReference>
<dbReference type="EMBL" id="AAOH01000007">
    <property type="protein sequence ID" value="EAR27154.1"/>
    <property type="molecule type" value="Genomic_DNA"/>
</dbReference>
<evidence type="ECO:0000256" key="3">
    <source>
        <dbReference type="ARBA" id="ARBA00022840"/>
    </source>
</evidence>
<name>A4CDW2_9GAMM</name>
<dbReference type="AlphaFoldDB" id="A4CDW2"/>
<keyword evidence="2" id="KW-0547">Nucleotide-binding</keyword>
<protein>
    <submittedName>
        <fullName evidence="6">Putative ABC transport system, ATP-binding protein</fullName>
    </submittedName>
</protein>
<comment type="similarity">
    <text evidence="4">Belongs to the ABC transporter superfamily. Macrolide exporter (TC 3.A.1.122) family.</text>
</comment>
<feature type="domain" description="ABC transporter" evidence="5">
    <location>
        <begin position="4"/>
        <end position="221"/>
    </location>
</feature>
<evidence type="ECO:0000256" key="4">
    <source>
        <dbReference type="ARBA" id="ARBA00038388"/>
    </source>
</evidence>
<reference evidence="6 7" key="1">
    <citation type="submission" date="2006-02" db="EMBL/GenBank/DDBJ databases">
        <authorList>
            <person name="Moran M.A."/>
            <person name="Kjelleberg S."/>
            <person name="Egan S."/>
            <person name="Saunders N."/>
            <person name="Thomas T."/>
            <person name="Ferriera S."/>
            <person name="Johnson J."/>
            <person name="Kravitz S."/>
            <person name="Halpern A."/>
            <person name="Remington K."/>
            <person name="Beeson K."/>
            <person name="Tran B."/>
            <person name="Rogers Y.-H."/>
            <person name="Friedman R."/>
            <person name="Venter J.C."/>
        </authorList>
    </citation>
    <scope>NUCLEOTIDE SEQUENCE [LARGE SCALE GENOMIC DNA]</scope>
    <source>
        <strain evidence="6 7">D2</strain>
    </source>
</reference>
<dbReference type="GO" id="GO:1902495">
    <property type="term" value="C:transmembrane transporter complex"/>
    <property type="evidence" value="ECO:0007669"/>
    <property type="project" value="UniProtKB-ARBA"/>
</dbReference>
<evidence type="ECO:0000259" key="5">
    <source>
        <dbReference type="PROSITE" id="PS50893"/>
    </source>
</evidence>
<dbReference type="InterPro" id="IPR017911">
    <property type="entry name" value="MacB-like_ATP-bd"/>
</dbReference>
<dbReference type="CDD" id="cd03255">
    <property type="entry name" value="ABC_MJ0796_LolCDE_FtsE"/>
    <property type="match status" value="1"/>
</dbReference>
<evidence type="ECO:0000256" key="1">
    <source>
        <dbReference type="ARBA" id="ARBA00022448"/>
    </source>
</evidence>
<dbReference type="SMART" id="SM00382">
    <property type="entry name" value="AAA"/>
    <property type="match status" value="1"/>
</dbReference>
<evidence type="ECO:0000256" key="2">
    <source>
        <dbReference type="ARBA" id="ARBA00022741"/>
    </source>
</evidence>
<sequence>MNLISIKNLKKSFKTQFIETFAINDISFNIKQGEFTAITGPSGCGKSTLLSVLGLLEYADEGEYHLCSKDIIQLTASQRAEVRNHHIGFIFQSFNLIAELSTLDNVALPLKLRGVAKQEYIDLAYQALQKVGLGERAKHFPPQLSGGQQQRAAIARAIITNPDIILADEPTGNLDSENSKIVIDILLQLNKSGKTIVIVTHDQALANLAQKQLTMCDGQLIN</sequence>
<dbReference type="Gene3D" id="3.40.50.300">
    <property type="entry name" value="P-loop containing nucleotide triphosphate hydrolases"/>
    <property type="match status" value="1"/>
</dbReference>